<organism evidence="2 3">
    <name type="scientific">Saccoglossus kowalevskii</name>
    <name type="common">Acorn worm</name>
    <dbReference type="NCBI Taxonomy" id="10224"/>
    <lineage>
        <taxon>Eukaryota</taxon>
        <taxon>Metazoa</taxon>
        <taxon>Hemichordata</taxon>
        <taxon>Enteropneusta</taxon>
        <taxon>Harrimaniidae</taxon>
        <taxon>Saccoglossus</taxon>
    </lineage>
</organism>
<evidence type="ECO:0000313" key="2">
    <source>
        <dbReference type="Proteomes" id="UP000694865"/>
    </source>
</evidence>
<dbReference type="InterPro" id="IPR051057">
    <property type="entry name" value="PI-PLC_domain"/>
</dbReference>
<gene>
    <name evidence="3" type="primary">LOC100375684</name>
</gene>
<dbReference type="InterPro" id="IPR042158">
    <property type="entry name" value="PLCXD1/2/3"/>
</dbReference>
<dbReference type="SMART" id="SM00148">
    <property type="entry name" value="PLCXc"/>
    <property type="match status" value="1"/>
</dbReference>
<dbReference type="Proteomes" id="UP000694865">
    <property type="component" value="Unplaced"/>
</dbReference>
<evidence type="ECO:0000259" key="1">
    <source>
        <dbReference type="SMART" id="SM00148"/>
    </source>
</evidence>
<sequence>MGDLPPRLCREPLKNIAIPGSHNSGSYFLDLSSGVAPGSPDTIRHLVSMFGSAAKNIIQNWSVCQTLCFRDQLEHGVRYFDMRISKQDGKPDIHLAHGLFAGRVIDAMNEINKWLDEHPKEVVLIDFNHVYQMDETHHLDLFDKFADIFSHKICPRMDCKDCTLEFLRENKWQVIIFYQDDFAEEYPTMWTSQAIYAPWPQTPEPAKMVNRLEAFHTRGRHLDKFHVTQGILTPTGTTVLGNLGSSLKDCLAASAIRNLQFFLKEKKIGEKGINIVLVDFVEMGDFIPTVLSLNSKE</sequence>
<dbReference type="Pfam" id="PF26146">
    <property type="entry name" value="PI-PLC_X"/>
    <property type="match status" value="1"/>
</dbReference>
<dbReference type="RefSeq" id="XP_002738394.2">
    <property type="nucleotide sequence ID" value="XM_002738348.2"/>
</dbReference>
<dbReference type="SUPFAM" id="SSF51695">
    <property type="entry name" value="PLC-like phosphodiesterases"/>
    <property type="match status" value="1"/>
</dbReference>
<dbReference type="InterPro" id="IPR000909">
    <property type="entry name" value="PLipase_C_PInositol-sp_X_dom"/>
</dbReference>
<dbReference type="Gene3D" id="3.20.20.190">
    <property type="entry name" value="Phosphatidylinositol (PI) phosphodiesterase"/>
    <property type="match status" value="1"/>
</dbReference>
<evidence type="ECO:0000313" key="3">
    <source>
        <dbReference type="RefSeq" id="XP_002738394.2"/>
    </source>
</evidence>
<feature type="domain" description="Phosphatidylinositol-specific phospholipase C X" evidence="1">
    <location>
        <begin position="10"/>
        <end position="168"/>
    </location>
</feature>
<reference evidence="3" key="1">
    <citation type="submission" date="2025-08" db="UniProtKB">
        <authorList>
            <consortium name="RefSeq"/>
        </authorList>
    </citation>
    <scope>IDENTIFICATION</scope>
    <source>
        <tissue evidence="3">Testes</tissue>
    </source>
</reference>
<dbReference type="GeneID" id="100375684"/>
<proteinExistence type="predicted"/>
<dbReference type="PROSITE" id="PS50007">
    <property type="entry name" value="PIPLC_X_DOMAIN"/>
    <property type="match status" value="1"/>
</dbReference>
<protein>
    <submittedName>
        <fullName evidence="3">PI-PLC X domain-containing protein 3-like</fullName>
    </submittedName>
</protein>
<accession>A0ABM0GVR4</accession>
<dbReference type="CDD" id="cd08616">
    <property type="entry name" value="PI-PLCXD1c"/>
    <property type="match status" value="1"/>
</dbReference>
<dbReference type="PANTHER" id="PTHR13593:SF113">
    <property type="entry name" value="SI:DKEY-266F7.9"/>
    <property type="match status" value="1"/>
</dbReference>
<keyword evidence="2" id="KW-1185">Reference proteome</keyword>
<dbReference type="InterPro" id="IPR017946">
    <property type="entry name" value="PLC-like_Pdiesterase_TIM-brl"/>
</dbReference>
<name>A0ABM0GVR4_SACKO</name>
<dbReference type="PANTHER" id="PTHR13593">
    <property type="match status" value="1"/>
</dbReference>